<evidence type="ECO:0000313" key="5">
    <source>
        <dbReference type="EMBL" id="GET22898.1"/>
    </source>
</evidence>
<keyword evidence="2 6" id="KW-0238">DNA-binding</keyword>
<dbReference type="PRINTS" id="PR00598">
    <property type="entry name" value="HTHMARR"/>
</dbReference>
<keyword evidence="1" id="KW-0805">Transcription regulation</keyword>
<dbReference type="SMART" id="SM00347">
    <property type="entry name" value="HTH_MARR"/>
    <property type="match status" value="1"/>
</dbReference>
<sequence>MENGNGIMFMIYELRRKCASVDQRLMDDLGLSQSELLFFSALDNCEKISSPELAKNMDLSPSRVSRVVDKLVNNGFLIREIDPNDRRAITLNLTEKGKSVKEQIDTGRQECEAQLMEIMPDTDMKKFSELVTKIVTTLK</sequence>
<dbReference type="AlphaFoldDB" id="A0A2P8CBL8"/>
<evidence type="ECO:0000259" key="4">
    <source>
        <dbReference type="PROSITE" id="PS50995"/>
    </source>
</evidence>
<dbReference type="Proteomes" id="UP000396862">
    <property type="component" value="Unassembled WGS sequence"/>
</dbReference>
<name>A0A2P8CBL8_9BACT</name>
<dbReference type="PANTHER" id="PTHR42756:SF1">
    <property type="entry name" value="TRANSCRIPTIONAL REPRESSOR OF EMRAB OPERON"/>
    <property type="match status" value="1"/>
</dbReference>
<keyword evidence="3" id="KW-0804">Transcription</keyword>
<reference evidence="5 8" key="2">
    <citation type="submission" date="2019-10" db="EMBL/GenBank/DDBJ databases">
        <title>Prolixibacter strains distinguished by the presence of nitrate reductase genes were adept at nitrate-dependent anaerobic corrosion of metallic iron and carbon steel.</title>
        <authorList>
            <person name="Iino T."/>
            <person name="Shono N."/>
            <person name="Ito K."/>
            <person name="Nakamura R."/>
            <person name="Sueoka K."/>
            <person name="Harayama S."/>
            <person name="Ohkuma M."/>
        </authorList>
    </citation>
    <scope>NUCLEOTIDE SEQUENCE [LARGE SCALE GENOMIC DNA]</scope>
    <source>
        <strain evidence="5 8">MIC1-1</strain>
    </source>
</reference>
<evidence type="ECO:0000256" key="2">
    <source>
        <dbReference type="ARBA" id="ARBA00023125"/>
    </source>
</evidence>
<organism evidence="6 7">
    <name type="scientific">Prolixibacter denitrificans</name>
    <dbReference type="NCBI Taxonomy" id="1541063"/>
    <lineage>
        <taxon>Bacteria</taxon>
        <taxon>Pseudomonadati</taxon>
        <taxon>Bacteroidota</taxon>
        <taxon>Bacteroidia</taxon>
        <taxon>Marinilabiliales</taxon>
        <taxon>Prolixibacteraceae</taxon>
        <taxon>Prolixibacter</taxon>
    </lineage>
</organism>
<dbReference type="GO" id="GO:0003677">
    <property type="term" value="F:DNA binding"/>
    <property type="evidence" value="ECO:0007669"/>
    <property type="project" value="UniProtKB-KW"/>
</dbReference>
<protein>
    <submittedName>
        <fullName evidence="6">DNA-binding MarR family transcriptional regulator</fullName>
    </submittedName>
</protein>
<dbReference type="PANTHER" id="PTHR42756">
    <property type="entry name" value="TRANSCRIPTIONAL REGULATOR, MARR"/>
    <property type="match status" value="1"/>
</dbReference>
<gene>
    <name evidence="6" type="ORF">CLV93_106101</name>
    <name evidence="5" type="ORF">JCM18694_31440</name>
</gene>
<dbReference type="Proteomes" id="UP000240621">
    <property type="component" value="Unassembled WGS sequence"/>
</dbReference>
<accession>A0A2P8CBL8</accession>
<dbReference type="GO" id="GO:0003700">
    <property type="term" value="F:DNA-binding transcription factor activity"/>
    <property type="evidence" value="ECO:0007669"/>
    <property type="project" value="InterPro"/>
</dbReference>
<comment type="caution">
    <text evidence="6">The sequence shown here is derived from an EMBL/GenBank/DDBJ whole genome shotgun (WGS) entry which is preliminary data.</text>
</comment>
<dbReference type="SUPFAM" id="SSF46785">
    <property type="entry name" value="Winged helix' DNA-binding domain"/>
    <property type="match status" value="1"/>
</dbReference>
<evidence type="ECO:0000313" key="6">
    <source>
        <dbReference type="EMBL" id="PSK82357.1"/>
    </source>
</evidence>
<dbReference type="Gene3D" id="1.10.10.10">
    <property type="entry name" value="Winged helix-like DNA-binding domain superfamily/Winged helix DNA-binding domain"/>
    <property type="match status" value="1"/>
</dbReference>
<proteinExistence type="predicted"/>
<dbReference type="EMBL" id="BLAU01000001">
    <property type="protein sequence ID" value="GET22898.1"/>
    <property type="molecule type" value="Genomic_DNA"/>
</dbReference>
<dbReference type="PROSITE" id="PS50995">
    <property type="entry name" value="HTH_MARR_2"/>
    <property type="match status" value="1"/>
</dbReference>
<dbReference type="InterPro" id="IPR036390">
    <property type="entry name" value="WH_DNA-bd_sf"/>
</dbReference>
<keyword evidence="8" id="KW-1185">Reference proteome</keyword>
<reference evidence="6 7" key="1">
    <citation type="submission" date="2018-03" db="EMBL/GenBank/DDBJ databases">
        <title>Genomic Encyclopedia of Archaeal and Bacterial Type Strains, Phase II (KMG-II): from individual species to whole genera.</title>
        <authorList>
            <person name="Goeker M."/>
        </authorList>
    </citation>
    <scope>NUCLEOTIDE SEQUENCE [LARGE SCALE GENOMIC DNA]</scope>
    <source>
        <strain evidence="6 7">DSM 27267</strain>
    </source>
</reference>
<dbReference type="RefSeq" id="WP_106542572.1">
    <property type="nucleotide sequence ID" value="NZ_BLAU01000001.1"/>
</dbReference>
<dbReference type="InterPro" id="IPR036388">
    <property type="entry name" value="WH-like_DNA-bd_sf"/>
</dbReference>
<dbReference type="InterPro" id="IPR000835">
    <property type="entry name" value="HTH_MarR-typ"/>
</dbReference>
<evidence type="ECO:0000313" key="7">
    <source>
        <dbReference type="Proteomes" id="UP000240621"/>
    </source>
</evidence>
<dbReference type="Pfam" id="PF01047">
    <property type="entry name" value="MarR"/>
    <property type="match status" value="1"/>
</dbReference>
<dbReference type="OrthoDB" id="996843at2"/>
<dbReference type="EMBL" id="PYGC01000006">
    <property type="protein sequence ID" value="PSK82357.1"/>
    <property type="molecule type" value="Genomic_DNA"/>
</dbReference>
<evidence type="ECO:0000256" key="1">
    <source>
        <dbReference type="ARBA" id="ARBA00023015"/>
    </source>
</evidence>
<feature type="domain" description="HTH marR-type" evidence="4">
    <location>
        <begin position="4"/>
        <end position="136"/>
    </location>
</feature>
<evidence type="ECO:0000313" key="8">
    <source>
        <dbReference type="Proteomes" id="UP000396862"/>
    </source>
</evidence>
<evidence type="ECO:0000256" key="3">
    <source>
        <dbReference type="ARBA" id="ARBA00023163"/>
    </source>
</evidence>